<dbReference type="AlphaFoldDB" id="C0NSY9"/>
<proteinExistence type="predicted"/>
<name>C0NSY9_AJECG</name>
<organism evidence="2 3">
    <name type="scientific">Ajellomyces capsulatus (strain G186AR / H82 / ATCC MYA-2454 / RMSCC 2432)</name>
    <name type="common">Darling's disease fungus</name>
    <name type="synonym">Histoplasma capsulatum</name>
    <dbReference type="NCBI Taxonomy" id="447093"/>
    <lineage>
        <taxon>Eukaryota</taxon>
        <taxon>Fungi</taxon>
        <taxon>Dikarya</taxon>
        <taxon>Ascomycota</taxon>
        <taxon>Pezizomycotina</taxon>
        <taxon>Eurotiomycetes</taxon>
        <taxon>Eurotiomycetidae</taxon>
        <taxon>Onygenales</taxon>
        <taxon>Ajellomycetaceae</taxon>
        <taxon>Histoplasma</taxon>
    </lineage>
</organism>
<evidence type="ECO:0000256" key="1">
    <source>
        <dbReference type="SAM" id="SignalP"/>
    </source>
</evidence>
<sequence>MLSAALLILNLGSLEGFYPVREPLPPQLPPHQYQYQRYRRSYQAWPGFLERPFILLFRICIASILCLGGRSKAPRGKVNAQKTKRQKTSSWNLGYLHGWLFLAGFWKQGHGLFPPIADGTKQRHRGLQDTHCSRPYIGILGGSTYLSLLGLNAPAKDRFVLERRHEKRMPCRSTFGQPAWLSPKLICDSTVSARSSNPPQRFLPSFFSDDSSSEHEGALHMDGRSCFPPMTDYPYRPQTKQLSSYGLFRLSSLERGTRATPKIRPSHIPVPNPLLTQAVGPLPQAPHWSYWLLRMR</sequence>
<keyword evidence="3" id="KW-1185">Reference proteome</keyword>
<keyword evidence="1" id="KW-0732">Signal</keyword>
<reference evidence="2" key="1">
    <citation type="submission" date="2009-02" db="EMBL/GenBank/DDBJ databases">
        <title>The Genome Sequence of Ajellomyces capsulatus strain G186AR.</title>
        <authorList>
            <consortium name="The Broad Institute Genome Sequencing Platform"/>
            <person name="Champion M."/>
            <person name="Cuomo C."/>
            <person name="Ma L.-J."/>
            <person name="Henn M.R."/>
            <person name="Sil A."/>
            <person name="Goldman B."/>
            <person name="Young S.K."/>
            <person name="Kodira C.D."/>
            <person name="Zeng Q."/>
            <person name="Koehrsen M."/>
            <person name="Alvarado L."/>
            <person name="Berlin A."/>
            <person name="Borenstein D."/>
            <person name="Chen Z."/>
            <person name="Engels R."/>
            <person name="Freedman E."/>
            <person name="Gellesch M."/>
            <person name="Goldberg J."/>
            <person name="Griggs A."/>
            <person name="Gujja S."/>
            <person name="Heiman D."/>
            <person name="Hepburn T."/>
            <person name="Howarth C."/>
            <person name="Jen D."/>
            <person name="Larson L."/>
            <person name="Lewis B."/>
            <person name="Mehta T."/>
            <person name="Park D."/>
            <person name="Pearson M."/>
            <person name="Roberts A."/>
            <person name="Saif S."/>
            <person name="Shea T."/>
            <person name="Shenoy N."/>
            <person name="Sisk P."/>
            <person name="Stolte C."/>
            <person name="Sykes S."/>
            <person name="Walk T."/>
            <person name="White J."/>
            <person name="Yandava C."/>
            <person name="Klein B."/>
            <person name="McEwen J.G."/>
            <person name="Puccia R."/>
            <person name="Goldman G.H."/>
            <person name="Felipe M.S."/>
            <person name="Nino-Vega G."/>
            <person name="San-Blas G."/>
            <person name="Taylor J."/>
            <person name="Mendoza L."/>
            <person name="Galagan J."/>
            <person name="Nusbaum C."/>
            <person name="Birren B."/>
        </authorList>
    </citation>
    <scope>NUCLEOTIDE SEQUENCE</scope>
    <source>
        <strain evidence="2">G186AR</strain>
    </source>
</reference>
<dbReference type="InParanoid" id="C0NSY9"/>
<evidence type="ECO:0000313" key="2">
    <source>
        <dbReference type="EMBL" id="EEH05150.1"/>
    </source>
</evidence>
<dbReference type="EMBL" id="GG663371">
    <property type="protein sequence ID" value="EEH05150.1"/>
    <property type="molecule type" value="Genomic_DNA"/>
</dbReference>
<gene>
    <name evidence="2" type="ORF">HCBG_06269</name>
</gene>
<protein>
    <submittedName>
        <fullName evidence="2">Uncharacterized protein</fullName>
    </submittedName>
</protein>
<dbReference type="Proteomes" id="UP000001631">
    <property type="component" value="Unassembled WGS sequence"/>
</dbReference>
<dbReference type="RefSeq" id="XP_045285631.1">
    <property type="nucleotide sequence ID" value="XM_045433318.1"/>
</dbReference>
<dbReference type="HOGENOM" id="CLU_939994_0_0_1"/>
<feature type="chain" id="PRO_5002899784" evidence="1">
    <location>
        <begin position="17"/>
        <end position="296"/>
    </location>
</feature>
<accession>C0NSY9</accession>
<feature type="signal peptide" evidence="1">
    <location>
        <begin position="1"/>
        <end position="16"/>
    </location>
</feature>
<dbReference type="GeneID" id="69039285"/>
<evidence type="ECO:0000313" key="3">
    <source>
        <dbReference type="Proteomes" id="UP000001631"/>
    </source>
</evidence>